<dbReference type="InterPro" id="IPR003593">
    <property type="entry name" value="AAA+_ATPase"/>
</dbReference>
<dbReference type="PANTHER" id="PTHR42939:SF1">
    <property type="entry name" value="ABC TRANSPORTER ATP-BINDING PROTEIN ALBC-RELATED"/>
    <property type="match status" value="1"/>
</dbReference>
<evidence type="ECO:0000256" key="3">
    <source>
        <dbReference type="ARBA" id="ARBA00022840"/>
    </source>
</evidence>
<dbReference type="InterPro" id="IPR027417">
    <property type="entry name" value="P-loop_NTPase"/>
</dbReference>
<dbReference type="PROSITE" id="PS50893">
    <property type="entry name" value="ABC_TRANSPORTER_2"/>
    <property type="match status" value="1"/>
</dbReference>
<dbReference type="SUPFAM" id="SSF52540">
    <property type="entry name" value="P-loop containing nucleoside triphosphate hydrolases"/>
    <property type="match status" value="1"/>
</dbReference>
<dbReference type="Pfam" id="PF00005">
    <property type="entry name" value="ABC_tran"/>
    <property type="match status" value="1"/>
</dbReference>
<dbReference type="GO" id="GO:0016887">
    <property type="term" value="F:ATP hydrolysis activity"/>
    <property type="evidence" value="ECO:0007669"/>
    <property type="project" value="InterPro"/>
</dbReference>
<dbReference type="EMBL" id="BKBI01000011">
    <property type="protein sequence ID" value="GEQ36239.1"/>
    <property type="molecule type" value="Genomic_DNA"/>
</dbReference>
<accession>A0AAV3WZB1</accession>
<keyword evidence="1" id="KW-0813">Transport</keyword>
<evidence type="ECO:0000256" key="2">
    <source>
        <dbReference type="ARBA" id="ARBA00022741"/>
    </source>
</evidence>
<dbReference type="RefSeq" id="WP_091761857.1">
    <property type="nucleotide sequence ID" value="NZ_BJVX01000008.1"/>
</dbReference>
<organism evidence="5 6">
    <name type="scientific">Marinilactibacillus psychrotolerans</name>
    <dbReference type="NCBI Taxonomy" id="191770"/>
    <lineage>
        <taxon>Bacteria</taxon>
        <taxon>Bacillati</taxon>
        <taxon>Bacillota</taxon>
        <taxon>Bacilli</taxon>
        <taxon>Lactobacillales</taxon>
        <taxon>Carnobacteriaceae</taxon>
        <taxon>Marinilactibacillus</taxon>
    </lineage>
</organism>
<name>A0AAV3WZB1_9LACT</name>
<dbReference type="PROSITE" id="PS00211">
    <property type="entry name" value="ABC_TRANSPORTER_1"/>
    <property type="match status" value="1"/>
</dbReference>
<dbReference type="CDD" id="cd03230">
    <property type="entry name" value="ABC_DR_subfamily_A"/>
    <property type="match status" value="1"/>
</dbReference>
<protein>
    <submittedName>
        <fullName evidence="5">ABC transporter ATP-binding protein</fullName>
    </submittedName>
</protein>
<feature type="domain" description="ABC transporter" evidence="4">
    <location>
        <begin position="4"/>
        <end position="229"/>
    </location>
</feature>
<reference evidence="5" key="1">
    <citation type="submission" date="2019-08" db="EMBL/GenBank/DDBJ databases">
        <title>Marinilactibacillus psychrotolerans M13-2T whole genome sequencing project.</title>
        <authorList>
            <person name="Ishikawa M."/>
            <person name="Suzuki T."/>
            <person name="Matsutani M."/>
        </authorList>
    </citation>
    <scope>NUCLEOTIDE SEQUENCE</scope>
    <source>
        <strain evidence="5">M13-2T</strain>
    </source>
</reference>
<dbReference type="Proteomes" id="UP000887127">
    <property type="component" value="Unassembled WGS sequence"/>
</dbReference>
<gene>
    <name evidence="5" type="ORF">M132T_17470</name>
</gene>
<dbReference type="Gene3D" id="3.40.50.300">
    <property type="entry name" value="P-loop containing nucleotide triphosphate hydrolases"/>
    <property type="match status" value="1"/>
</dbReference>
<dbReference type="InterPro" id="IPR017871">
    <property type="entry name" value="ABC_transporter-like_CS"/>
</dbReference>
<dbReference type="PANTHER" id="PTHR42939">
    <property type="entry name" value="ABC TRANSPORTER ATP-BINDING PROTEIN ALBC-RELATED"/>
    <property type="match status" value="1"/>
</dbReference>
<evidence type="ECO:0000313" key="5">
    <source>
        <dbReference type="EMBL" id="GEQ36239.1"/>
    </source>
</evidence>
<keyword evidence="2" id="KW-0547">Nucleotide-binding</keyword>
<dbReference type="GeneID" id="96911420"/>
<evidence type="ECO:0000313" key="6">
    <source>
        <dbReference type="Proteomes" id="UP000887127"/>
    </source>
</evidence>
<evidence type="ECO:0000259" key="4">
    <source>
        <dbReference type="PROSITE" id="PS50893"/>
    </source>
</evidence>
<dbReference type="InterPro" id="IPR003439">
    <property type="entry name" value="ABC_transporter-like_ATP-bd"/>
</dbReference>
<keyword evidence="3 5" id="KW-0067">ATP-binding</keyword>
<dbReference type="AlphaFoldDB" id="A0AAV3WZB1"/>
<dbReference type="SMART" id="SM00382">
    <property type="entry name" value="AAA"/>
    <property type="match status" value="1"/>
</dbReference>
<evidence type="ECO:0000256" key="1">
    <source>
        <dbReference type="ARBA" id="ARBA00022448"/>
    </source>
</evidence>
<sequence>MSLLNIKHVKKSFGSKLVLKDINMTLDQNDFYGLVGKNGSGKTTLINLIAGINRTDNGDILFYDHINVNEFKNKIGLMPDSEGLYRNISGYDFLHYMGRLKKINLSKQQIIQLLEKVYLEVPNNLDIKHYSFGMKKKLAIAQTLIGDPELLIFDEPTSGVDPESAINIRQLFSDFHQEGKTILLTSHNLNEIEKLCNKASLLDGGKLTISGKLASLLQNKENTIKLLIQYKTSYSNSELIRKIQEHSFISNIGIKNNILEIDCSSSSINDALHSILQINDLKIVDISTRKPDLEQLFFTNNG</sequence>
<proteinExistence type="predicted"/>
<dbReference type="InterPro" id="IPR051782">
    <property type="entry name" value="ABC_Transporter_VariousFunc"/>
</dbReference>
<comment type="caution">
    <text evidence="5">The sequence shown here is derived from an EMBL/GenBank/DDBJ whole genome shotgun (WGS) entry which is preliminary data.</text>
</comment>
<dbReference type="GO" id="GO:0005524">
    <property type="term" value="F:ATP binding"/>
    <property type="evidence" value="ECO:0007669"/>
    <property type="project" value="UniProtKB-KW"/>
</dbReference>